<feature type="compositionally biased region" description="Polar residues" evidence="1">
    <location>
        <begin position="1"/>
        <end position="12"/>
    </location>
</feature>
<gene>
    <name evidence="3" type="ORF">JCM19235_3192</name>
</gene>
<dbReference type="PANTHER" id="PTHR37533">
    <property type="entry name" value="FLAGELLAR HOOK-LENGTH CONTROL PROTEIN"/>
    <property type="match status" value="1"/>
</dbReference>
<name>A0A090STD0_9VIBR</name>
<dbReference type="AlphaFoldDB" id="A0A090STD0"/>
<keyword evidence="3" id="KW-0282">Flagellum</keyword>
<dbReference type="InterPro" id="IPR021136">
    <property type="entry name" value="Flagellar_hook_control-like_C"/>
</dbReference>
<keyword evidence="3" id="KW-0969">Cilium</keyword>
<keyword evidence="3" id="KW-0966">Cell projection</keyword>
<dbReference type="Gene3D" id="3.30.750.140">
    <property type="match status" value="1"/>
</dbReference>
<dbReference type="PANTHER" id="PTHR37533:SF2">
    <property type="entry name" value="FLAGELLAR HOOK-LENGTH CONTROL PROTEIN"/>
    <property type="match status" value="1"/>
</dbReference>
<evidence type="ECO:0000256" key="1">
    <source>
        <dbReference type="SAM" id="MobiDB-lite"/>
    </source>
</evidence>
<evidence type="ECO:0000313" key="4">
    <source>
        <dbReference type="Proteomes" id="UP000029228"/>
    </source>
</evidence>
<dbReference type="InterPro" id="IPR052563">
    <property type="entry name" value="FliK"/>
</dbReference>
<sequence length="357" mass="37785">MLVTNQTGNLSAAKQGEGSGPASINPSHVPNEGGAALQTTRGFGSLIPSTEREQRLGQHEQDGESLAEILSDALQQESLSGELVGFVRTPDQAFGAAGATNAVISGEQLGAATNPMMTRAIDSERMSFNQLAQLNASSTTSNATREGAASALLQTTTSLSSETTSKSLASDIASLLSASQSQSNANSALAGAQSTAPQTQATSTTMANVTTTEWAPVRIDPQAGKWGEQMLQVLHDRVTLQAQQNLQEARIRLDPPDLGKLDLMVRVEGDKLSVQLNANVAATREALIQVSERLRAELQNQSLMHVDVQIGSGDKQESDAHPSHDQSATIFANQRHDAEHDAAMTLSTDEHWLNTQV</sequence>
<proteinExistence type="predicted"/>
<dbReference type="CDD" id="cd17470">
    <property type="entry name" value="T3SS_Flik_C"/>
    <property type="match status" value="1"/>
</dbReference>
<reference evidence="3 4" key="1">
    <citation type="submission" date="2014-09" db="EMBL/GenBank/DDBJ databases">
        <title>Vibrio maritimus JCM 19235. (C45) whole genome shotgun sequence.</title>
        <authorList>
            <person name="Sawabe T."/>
            <person name="Meirelles P."/>
            <person name="Nakanishi M."/>
            <person name="Sayaka M."/>
            <person name="Hattori M."/>
            <person name="Ohkuma M."/>
        </authorList>
    </citation>
    <scope>NUCLEOTIDE SEQUENCE [LARGE SCALE GENOMIC DNA]</scope>
    <source>
        <strain evidence="4">JCM19235</strain>
    </source>
</reference>
<dbReference type="EMBL" id="BBMR01000014">
    <property type="protein sequence ID" value="GAL22612.1"/>
    <property type="molecule type" value="Genomic_DNA"/>
</dbReference>
<dbReference type="STRING" id="990268.JCM19235_3192"/>
<evidence type="ECO:0000259" key="2">
    <source>
        <dbReference type="Pfam" id="PF02120"/>
    </source>
</evidence>
<feature type="region of interest" description="Disordered" evidence="1">
    <location>
        <begin position="1"/>
        <end position="39"/>
    </location>
</feature>
<feature type="domain" description="Flagellar hook-length control protein-like C-terminal" evidence="2">
    <location>
        <begin position="236"/>
        <end position="317"/>
    </location>
</feature>
<dbReference type="InterPro" id="IPR038610">
    <property type="entry name" value="FliK-like_C_sf"/>
</dbReference>
<keyword evidence="4" id="KW-1185">Reference proteome</keyword>
<organism evidence="3 4">
    <name type="scientific">Vibrio maritimus</name>
    <dbReference type="NCBI Taxonomy" id="990268"/>
    <lineage>
        <taxon>Bacteria</taxon>
        <taxon>Pseudomonadati</taxon>
        <taxon>Pseudomonadota</taxon>
        <taxon>Gammaproteobacteria</taxon>
        <taxon>Vibrionales</taxon>
        <taxon>Vibrionaceae</taxon>
        <taxon>Vibrio</taxon>
    </lineage>
</organism>
<accession>A0A090STD0</accession>
<dbReference type="Pfam" id="PF02120">
    <property type="entry name" value="Flg_hook"/>
    <property type="match status" value="1"/>
</dbReference>
<dbReference type="Proteomes" id="UP000029228">
    <property type="component" value="Unassembled WGS sequence"/>
</dbReference>
<comment type="caution">
    <text evidence="3">The sequence shown here is derived from an EMBL/GenBank/DDBJ whole genome shotgun (WGS) entry which is preliminary data.</text>
</comment>
<protein>
    <submittedName>
        <fullName evidence="3">Flagellar hook-length control protein FliK</fullName>
    </submittedName>
</protein>
<evidence type="ECO:0000313" key="3">
    <source>
        <dbReference type="EMBL" id="GAL22612.1"/>
    </source>
</evidence>
<feature type="region of interest" description="Disordered" evidence="1">
    <location>
        <begin position="188"/>
        <end position="208"/>
    </location>
</feature>